<name>A0A316U442_9BASI</name>
<evidence type="ECO:0000313" key="3">
    <source>
        <dbReference type="Proteomes" id="UP000245942"/>
    </source>
</evidence>
<dbReference type="GeneID" id="37016924"/>
<reference evidence="2 3" key="1">
    <citation type="journal article" date="2018" name="Mol. Biol. Evol.">
        <title>Broad Genomic Sampling Reveals a Smut Pathogenic Ancestry of the Fungal Clade Ustilaginomycotina.</title>
        <authorList>
            <person name="Kijpornyongpan T."/>
            <person name="Mondo S.J."/>
            <person name="Barry K."/>
            <person name="Sandor L."/>
            <person name="Lee J."/>
            <person name="Lipzen A."/>
            <person name="Pangilinan J."/>
            <person name="LaButti K."/>
            <person name="Hainaut M."/>
            <person name="Henrissat B."/>
            <person name="Grigoriev I.V."/>
            <person name="Spatafora J.W."/>
            <person name="Aime M.C."/>
        </authorList>
    </citation>
    <scope>NUCLEOTIDE SEQUENCE [LARGE SCALE GENOMIC DNA]</scope>
    <source>
        <strain evidence="2 3">MCA 4718</strain>
    </source>
</reference>
<gene>
    <name evidence="2" type="ORF">BCV69DRAFT_315297</name>
</gene>
<feature type="region of interest" description="Disordered" evidence="1">
    <location>
        <begin position="134"/>
        <end position="163"/>
    </location>
</feature>
<dbReference type="RefSeq" id="XP_025344855.1">
    <property type="nucleotide sequence ID" value="XM_025495190.1"/>
</dbReference>
<dbReference type="AlphaFoldDB" id="A0A316U442"/>
<proteinExistence type="predicted"/>
<feature type="compositionally biased region" description="Basic and acidic residues" evidence="1">
    <location>
        <begin position="134"/>
        <end position="147"/>
    </location>
</feature>
<dbReference type="EMBL" id="KZ819342">
    <property type="protein sequence ID" value="PWN17695.1"/>
    <property type="molecule type" value="Genomic_DNA"/>
</dbReference>
<feature type="compositionally biased region" description="Acidic residues" evidence="1">
    <location>
        <begin position="148"/>
        <end position="158"/>
    </location>
</feature>
<accession>A0A316U442</accession>
<organism evidence="2 3">
    <name type="scientific">Pseudomicrostroma glucosiphilum</name>
    <dbReference type="NCBI Taxonomy" id="1684307"/>
    <lineage>
        <taxon>Eukaryota</taxon>
        <taxon>Fungi</taxon>
        <taxon>Dikarya</taxon>
        <taxon>Basidiomycota</taxon>
        <taxon>Ustilaginomycotina</taxon>
        <taxon>Exobasidiomycetes</taxon>
        <taxon>Microstromatales</taxon>
        <taxon>Microstromatales incertae sedis</taxon>
        <taxon>Pseudomicrostroma</taxon>
    </lineage>
</organism>
<sequence>MERRAEPPFFKHQERVYSKGYLRAFDGTARQRWLGSVRTAKEALRKKDRADFQHLDWSVAWQSAQSLSPSTPVQVAAPTTWIPPLPTEEELNAPFGSFHAGFMPESEDNDTISARVSTLQYSFYREMKERLAEAENLTGERGRGREAEETEAAEESEECNTSSRIIEQEGQSHRIGFIGFAQFSEDAFRRTPGSLSAVPSAEQKLELEVNVQVAMQLDTLNVKAMNICLDNVINRLEPPGEAINLAWVRMMQKELDALFYRWHENGQRVTRAYYKHMDTTGGQLTPLSRFSDTTSSSGKRLGRSSIRAKATEIALVLLARCFGPDLTGAFPSAFVRPMDPLLESKVHQQLVESSEWLKLDDEWDRLFRNVGEKLRDFYTSTVLDTSAASGSSRRGMNHHFELPWLPVTTREVYSERDVYSRIFMMELLREGCGQIIKVATTQTF</sequence>
<keyword evidence="3" id="KW-1185">Reference proteome</keyword>
<evidence type="ECO:0000313" key="2">
    <source>
        <dbReference type="EMBL" id="PWN17695.1"/>
    </source>
</evidence>
<protein>
    <submittedName>
        <fullName evidence="2">Uncharacterized protein</fullName>
    </submittedName>
</protein>
<dbReference type="Proteomes" id="UP000245942">
    <property type="component" value="Unassembled WGS sequence"/>
</dbReference>
<evidence type="ECO:0000256" key="1">
    <source>
        <dbReference type="SAM" id="MobiDB-lite"/>
    </source>
</evidence>